<name>A0A7S7NQS7_PALFE</name>
<reference evidence="7 8" key="1">
    <citation type="submission" date="2020-10" db="EMBL/GenBank/DDBJ databases">
        <title>Complete genome sequence of Paludibaculum fermentans P105T, a facultatively anaerobic acidobacterium capable of dissimilatory Fe(III) reduction.</title>
        <authorList>
            <person name="Dedysh S.N."/>
            <person name="Beletsky A.V."/>
            <person name="Kulichevskaya I.S."/>
            <person name="Mardanov A.V."/>
            <person name="Ravin N.V."/>
        </authorList>
    </citation>
    <scope>NUCLEOTIDE SEQUENCE [LARGE SCALE GENOMIC DNA]</scope>
    <source>
        <strain evidence="7 8">P105</strain>
    </source>
</reference>
<dbReference type="AlphaFoldDB" id="A0A7S7NQS7"/>
<dbReference type="PANTHER" id="PTHR10724">
    <property type="entry name" value="30S RIBOSOMAL PROTEIN S1"/>
    <property type="match status" value="1"/>
</dbReference>
<feature type="domain" description="S1 motif" evidence="6">
    <location>
        <begin position="217"/>
        <end position="286"/>
    </location>
</feature>
<dbReference type="GO" id="GO:0003735">
    <property type="term" value="F:structural constituent of ribosome"/>
    <property type="evidence" value="ECO:0007669"/>
    <property type="project" value="TreeGrafter"/>
</dbReference>
<comment type="similarity">
    <text evidence="1">Belongs to the bacterial ribosomal protein bS1 family.</text>
</comment>
<feature type="domain" description="S1 motif" evidence="6">
    <location>
        <begin position="303"/>
        <end position="373"/>
    </location>
</feature>
<dbReference type="FunFam" id="2.40.50.140:FF:000103">
    <property type="entry name" value="protein RRP5 homolog"/>
    <property type="match status" value="2"/>
</dbReference>
<dbReference type="CDD" id="cd04465">
    <property type="entry name" value="S1_RPS1_repeat_ec2_hs2"/>
    <property type="match status" value="1"/>
</dbReference>
<evidence type="ECO:0000256" key="1">
    <source>
        <dbReference type="ARBA" id="ARBA00006767"/>
    </source>
</evidence>
<evidence type="ECO:0000256" key="3">
    <source>
        <dbReference type="ARBA" id="ARBA00023274"/>
    </source>
</evidence>
<dbReference type="InterPro" id="IPR035104">
    <property type="entry name" value="Ribosomal_protein_S1-like"/>
</dbReference>
<comment type="function">
    <text evidence="4">Binds mRNA; thus facilitating recognition of the initiation point. It is needed to translate mRNA with a short Shine-Dalgarno (SD) purine-rich sequence.</text>
</comment>
<keyword evidence="2" id="KW-0689">Ribosomal protein</keyword>
<feature type="region of interest" description="Disordered" evidence="5">
    <location>
        <begin position="1"/>
        <end position="26"/>
    </location>
</feature>
<dbReference type="GO" id="GO:0003729">
    <property type="term" value="F:mRNA binding"/>
    <property type="evidence" value="ECO:0007669"/>
    <property type="project" value="TreeGrafter"/>
</dbReference>
<organism evidence="7 8">
    <name type="scientific">Paludibaculum fermentans</name>
    <dbReference type="NCBI Taxonomy" id="1473598"/>
    <lineage>
        <taxon>Bacteria</taxon>
        <taxon>Pseudomonadati</taxon>
        <taxon>Acidobacteriota</taxon>
        <taxon>Terriglobia</taxon>
        <taxon>Bryobacterales</taxon>
        <taxon>Bryobacteraceae</taxon>
        <taxon>Paludibaculum</taxon>
    </lineage>
</organism>
<feature type="domain" description="S1 motif" evidence="6">
    <location>
        <begin position="390"/>
        <end position="460"/>
    </location>
</feature>
<dbReference type="GO" id="GO:1990904">
    <property type="term" value="C:ribonucleoprotein complex"/>
    <property type="evidence" value="ECO:0007669"/>
    <property type="project" value="UniProtKB-KW"/>
</dbReference>
<protein>
    <submittedName>
        <fullName evidence="7">S1 RNA-binding domain-containing protein</fullName>
    </submittedName>
</protein>
<feature type="compositionally biased region" description="Polar residues" evidence="5">
    <location>
        <begin position="1"/>
        <end position="12"/>
    </location>
</feature>
<dbReference type="InterPro" id="IPR050437">
    <property type="entry name" value="Ribos_protein_bS1-like"/>
</dbReference>
<dbReference type="GO" id="GO:0005840">
    <property type="term" value="C:ribosome"/>
    <property type="evidence" value="ECO:0007669"/>
    <property type="project" value="UniProtKB-KW"/>
</dbReference>
<evidence type="ECO:0000313" key="7">
    <source>
        <dbReference type="EMBL" id="QOY87599.1"/>
    </source>
</evidence>
<keyword evidence="3" id="KW-0687">Ribonucleoprotein</keyword>
<dbReference type="GO" id="GO:0006412">
    <property type="term" value="P:translation"/>
    <property type="evidence" value="ECO:0007669"/>
    <property type="project" value="TreeGrafter"/>
</dbReference>
<dbReference type="Pfam" id="PF00575">
    <property type="entry name" value="S1"/>
    <property type="match status" value="4"/>
</dbReference>
<sequence length="575" mass="62082">MNSLESPQNIDATNPVEPSAATPEETSFGDVLRQFEAEHHGAEGHDAAMEGTIVSVSEEAIVVNVGRKMEGILKPDTPGLPANLAPGDILLVNISGRTDDGYYTLSTIRVEQPKDFTGLQAAFEAKDVIAGMVSELVKGGLRVQVADGVHAFLPASRSGIREMSDLARLVGQQIECRITKLDVANPDRPDVVVDRRSVLEEQSAVAKQAALSGLKEGMVVQGRIRSLTDFGAFVEIAPGIDGLLHVTDMSWHRVEKPSSLFTPGQSIETKILKINREAKKISLGLKQLTPDPWSQTIATLKSGDRVKGKVVRLADFGAFIEIAPGVDGLIHLSEMSWTKRIRKPSDVLQIGEEVEAVVIEIKAADKRISLGLKQALGNPWDQVETKFPAGTVVEAAVTNLAQFGAFVDLGDGIEGMIHVGDITREKRIQHPKEMLNAGQKVKAVVLEVDKEKKRIRLGMKQLEPTSADTFISEHQIAELLTGRVVEVHSSHAKIELGEGVHARCKTREDVAAAQSAGPSAADVDDLAAMLASRWKGGASSAAANSKDTLRIGQIRRFRITAMEAAHRRIEVELAD</sequence>
<dbReference type="SUPFAM" id="SSF50249">
    <property type="entry name" value="Nucleic acid-binding proteins"/>
    <property type="match status" value="5"/>
</dbReference>
<dbReference type="PANTHER" id="PTHR10724:SF7">
    <property type="entry name" value="SMALL RIBOSOMAL SUBUNIT PROTEIN BS1C"/>
    <property type="match status" value="1"/>
</dbReference>
<dbReference type="RefSeq" id="WP_194449266.1">
    <property type="nucleotide sequence ID" value="NZ_CP063849.1"/>
</dbReference>
<proteinExistence type="inferred from homology"/>
<evidence type="ECO:0000256" key="4">
    <source>
        <dbReference type="ARBA" id="ARBA00025604"/>
    </source>
</evidence>
<dbReference type="InterPro" id="IPR012340">
    <property type="entry name" value="NA-bd_OB-fold"/>
</dbReference>
<dbReference type="Proteomes" id="UP000593892">
    <property type="component" value="Chromosome"/>
</dbReference>
<evidence type="ECO:0000256" key="5">
    <source>
        <dbReference type="SAM" id="MobiDB-lite"/>
    </source>
</evidence>
<dbReference type="InterPro" id="IPR003029">
    <property type="entry name" value="S1_domain"/>
</dbReference>
<dbReference type="PROSITE" id="PS50126">
    <property type="entry name" value="S1"/>
    <property type="match status" value="4"/>
</dbReference>
<feature type="domain" description="S1 motif" evidence="6">
    <location>
        <begin position="126"/>
        <end position="196"/>
    </location>
</feature>
<dbReference type="Gene3D" id="2.40.50.140">
    <property type="entry name" value="Nucleic acid-binding proteins"/>
    <property type="match status" value="4"/>
</dbReference>
<gene>
    <name evidence="7" type="ORF">IRI77_33420</name>
</gene>
<accession>A0A7S7NQS7</accession>
<evidence type="ECO:0000313" key="8">
    <source>
        <dbReference type="Proteomes" id="UP000593892"/>
    </source>
</evidence>
<dbReference type="CDD" id="cd05688">
    <property type="entry name" value="S1_RPS1_repeat_ec3"/>
    <property type="match status" value="2"/>
</dbReference>
<dbReference type="PRINTS" id="PR00681">
    <property type="entry name" value="RIBOSOMALS1"/>
</dbReference>
<dbReference type="SMART" id="SM00316">
    <property type="entry name" value="S1"/>
    <property type="match status" value="6"/>
</dbReference>
<dbReference type="EMBL" id="CP063849">
    <property type="protein sequence ID" value="QOY87599.1"/>
    <property type="molecule type" value="Genomic_DNA"/>
</dbReference>
<evidence type="ECO:0000256" key="2">
    <source>
        <dbReference type="ARBA" id="ARBA00022980"/>
    </source>
</evidence>
<evidence type="ECO:0000259" key="6">
    <source>
        <dbReference type="PROSITE" id="PS50126"/>
    </source>
</evidence>
<dbReference type="KEGG" id="pfer:IRI77_33420"/>
<keyword evidence="8" id="KW-1185">Reference proteome</keyword>